<feature type="transmembrane region" description="Helical" evidence="6">
    <location>
        <begin position="122"/>
        <end position="146"/>
    </location>
</feature>
<sequence length="577" mass="62046">MQHDVLDDAMAMKGVGQPNSSSSTNFLEPFRSIDTSPRFPHAAHEHKKSSLDEEDQSFDSGAMQLHPTRDFDDSFDAARNRNATNGSKHMSLFDAMSLTIGLQVGSGIFSSPGVVTADVGSLGASILVWIASGALTLTGASSYAELATAIPMNGGAQAYLQYSYGSLTSFLFSWTAVVALKSSSAAIIATILGEYLVRVILHLVDDSSLDNFQKLQVGDLPRFAVKLVAAGAVLSVYLVQICSARMGVRLQNLVTVIKVLLLSAIPLIAIVHVSRNRMPDASRVSFSSVANLFRDSSILPSQYALALYSGLWAFDGWDQVSYIAGEMRDPRRDVPLAVHASTLVVSSGFIVVVLSYFLVLPPLTVARTNSIALDFGSAVFGSIGGVLFAGFVAFSCLGALNGHMYTYSRLAMAAGRDSFLPSAVGKVNAKSGTPVIATTLCTSLVLLFVVFGSSFASLVNFCGVCAWFWYGLTVSSLLYLRVKEPNLHRPYETWLITPILFISTALFLLIMPIFAAPYEALAALLFIAAGVPIYYVSQNQNLSFLRSWLPARSHNFTAVPTDVDDIQLESSSHTPFS</sequence>
<feature type="region of interest" description="Disordered" evidence="5">
    <location>
        <begin position="13"/>
        <end position="57"/>
    </location>
</feature>
<feature type="transmembrane region" description="Helical" evidence="6">
    <location>
        <begin position="91"/>
        <end position="110"/>
    </location>
</feature>
<protein>
    <recommendedName>
        <fullName evidence="9">Amino acid transporter</fullName>
    </recommendedName>
</protein>
<evidence type="ECO:0000256" key="2">
    <source>
        <dbReference type="ARBA" id="ARBA00022692"/>
    </source>
</evidence>
<dbReference type="InterPro" id="IPR050598">
    <property type="entry name" value="AminoAcid_Transporter"/>
</dbReference>
<dbReference type="FunFam" id="1.20.1740.10:FF:000042">
    <property type="entry name" value="Similar to amino acid transporter"/>
    <property type="match status" value="1"/>
</dbReference>
<dbReference type="GO" id="GO:0016020">
    <property type="term" value="C:membrane"/>
    <property type="evidence" value="ECO:0007669"/>
    <property type="project" value="UniProtKB-SubCell"/>
</dbReference>
<evidence type="ECO:0000313" key="7">
    <source>
        <dbReference type="EMBL" id="WFC99599.1"/>
    </source>
</evidence>
<accession>A0AAJ6CH73</accession>
<dbReference type="PANTHER" id="PTHR11785:SF512">
    <property type="entry name" value="SOBREMESA, ISOFORM B"/>
    <property type="match status" value="1"/>
</dbReference>
<feature type="transmembrane region" description="Helical" evidence="6">
    <location>
        <begin position="435"/>
        <end position="452"/>
    </location>
</feature>
<dbReference type="EMBL" id="CP119945">
    <property type="protein sequence ID" value="WFC99599.1"/>
    <property type="molecule type" value="Genomic_DNA"/>
</dbReference>
<feature type="transmembrane region" description="Helical" evidence="6">
    <location>
        <begin position="458"/>
        <end position="482"/>
    </location>
</feature>
<keyword evidence="4 6" id="KW-0472">Membrane</keyword>
<evidence type="ECO:0000256" key="3">
    <source>
        <dbReference type="ARBA" id="ARBA00022989"/>
    </source>
</evidence>
<keyword evidence="8" id="KW-1185">Reference proteome</keyword>
<evidence type="ECO:0000313" key="8">
    <source>
        <dbReference type="Proteomes" id="UP001219567"/>
    </source>
</evidence>
<proteinExistence type="predicted"/>
<feature type="transmembrane region" description="Helical" evidence="6">
    <location>
        <begin position="253"/>
        <end position="273"/>
    </location>
</feature>
<dbReference type="Pfam" id="PF13520">
    <property type="entry name" value="AA_permease_2"/>
    <property type="match status" value="1"/>
</dbReference>
<gene>
    <name evidence="7" type="ORF">MYAM1_002344</name>
</gene>
<comment type="subcellular location">
    <subcellularLocation>
        <location evidence="1">Membrane</location>
        <topology evidence="1">Multi-pass membrane protein</topology>
    </subcellularLocation>
</comment>
<dbReference type="AlphaFoldDB" id="A0AAJ6CH73"/>
<dbReference type="PIRSF" id="PIRSF006060">
    <property type="entry name" value="AA_transporter"/>
    <property type="match status" value="1"/>
</dbReference>
<evidence type="ECO:0000256" key="4">
    <source>
        <dbReference type="ARBA" id="ARBA00023136"/>
    </source>
</evidence>
<dbReference type="GO" id="GO:0015179">
    <property type="term" value="F:L-amino acid transmembrane transporter activity"/>
    <property type="evidence" value="ECO:0007669"/>
    <property type="project" value="TreeGrafter"/>
</dbReference>
<dbReference type="PANTHER" id="PTHR11785">
    <property type="entry name" value="AMINO ACID TRANSPORTER"/>
    <property type="match status" value="1"/>
</dbReference>
<evidence type="ECO:0000256" key="1">
    <source>
        <dbReference type="ARBA" id="ARBA00004141"/>
    </source>
</evidence>
<reference evidence="7 8" key="1">
    <citation type="submission" date="2023-03" db="EMBL/GenBank/DDBJ databases">
        <title>Mating type loci evolution in Malassezia.</title>
        <authorList>
            <person name="Coelho M.A."/>
        </authorList>
    </citation>
    <scope>NUCLEOTIDE SEQUENCE [LARGE SCALE GENOMIC DNA]</scope>
    <source>
        <strain evidence="7 8">CBS 9725</strain>
    </source>
</reference>
<feature type="transmembrane region" description="Helical" evidence="6">
    <location>
        <begin position="336"/>
        <end position="359"/>
    </location>
</feature>
<name>A0AAJ6CH73_9BASI</name>
<evidence type="ECO:0000256" key="6">
    <source>
        <dbReference type="SAM" id="Phobius"/>
    </source>
</evidence>
<dbReference type="Gene3D" id="1.20.1740.10">
    <property type="entry name" value="Amino acid/polyamine transporter I"/>
    <property type="match status" value="1"/>
</dbReference>
<keyword evidence="2 6" id="KW-0812">Transmembrane</keyword>
<feature type="compositionally biased region" description="Polar residues" evidence="5">
    <location>
        <begin position="17"/>
        <end position="26"/>
    </location>
</feature>
<feature type="transmembrane region" description="Helical" evidence="6">
    <location>
        <begin position="494"/>
        <end position="514"/>
    </location>
</feature>
<evidence type="ECO:0008006" key="9">
    <source>
        <dbReference type="Google" id="ProtNLM"/>
    </source>
</evidence>
<organism evidence="7 8">
    <name type="scientific">Malassezia yamatoensis</name>
    <dbReference type="NCBI Taxonomy" id="253288"/>
    <lineage>
        <taxon>Eukaryota</taxon>
        <taxon>Fungi</taxon>
        <taxon>Dikarya</taxon>
        <taxon>Basidiomycota</taxon>
        <taxon>Ustilaginomycotina</taxon>
        <taxon>Malasseziomycetes</taxon>
        <taxon>Malasseziales</taxon>
        <taxon>Malasseziaceae</taxon>
        <taxon>Malassezia</taxon>
    </lineage>
</organism>
<evidence type="ECO:0000256" key="5">
    <source>
        <dbReference type="SAM" id="MobiDB-lite"/>
    </source>
</evidence>
<feature type="transmembrane region" description="Helical" evidence="6">
    <location>
        <begin position="520"/>
        <end position="537"/>
    </location>
</feature>
<dbReference type="Proteomes" id="UP001219567">
    <property type="component" value="Chromosome 3"/>
</dbReference>
<feature type="transmembrane region" description="Helical" evidence="6">
    <location>
        <begin position="223"/>
        <end position="241"/>
    </location>
</feature>
<feature type="transmembrane region" description="Helical" evidence="6">
    <location>
        <begin position="158"/>
        <end position="179"/>
    </location>
</feature>
<feature type="transmembrane region" description="Helical" evidence="6">
    <location>
        <begin position="379"/>
        <end position="400"/>
    </location>
</feature>
<keyword evidence="3 6" id="KW-1133">Transmembrane helix</keyword>
<dbReference type="InterPro" id="IPR002293">
    <property type="entry name" value="AA/rel_permease1"/>
</dbReference>